<evidence type="ECO:0000256" key="3">
    <source>
        <dbReference type="ARBA" id="ARBA00022989"/>
    </source>
</evidence>
<dbReference type="GO" id="GO:0016020">
    <property type="term" value="C:membrane"/>
    <property type="evidence" value="ECO:0007669"/>
    <property type="project" value="UniProtKB-SubCell"/>
</dbReference>
<name>A0A7H9HVC5_9SACH</name>
<sequence>MSAILRPVVKLSEKLTALNEKYLSLSFEEQKSMSFLERVKVYNWTFELISLSIIGLIFFAYKYGVFVNESRAKRLFGTLNGFLQDDLQFAKVGFSKGDGSRTIYVEERQKTWFSTFATGRSAIESLSVRVHMFSRSNPVAMLVESLLGLAFPSLVVQDIAEHCEVVIKPNGVFVTSENAKPNADAKDVVNKFKFITGVVNKSSMNELRRDSYYLSLTRTSESDKLPVEYVFMSEANQLNGFIPHYTDENFQNLLKRSAKFLQCICFTDLPARKPLTDKLWEAAQQPRAVIRTKVPTNDQDVALLKQIISSVVEIIDTVTREMVQKSPHVFITSEILRKSNQLRTQELAKVVKAMQQVEREMAQEKKQEAEKERRRQLKASGEQEKLDQKMKEKRERRLRNKQKVRM</sequence>
<evidence type="ECO:0000256" key="2">
    <source>
        <dbReference type="ARBA" id="ARBA00022692"/>
    </source>
</evidence>
<evidence type="ECO:0000256" key="1">
    <source>
        <dbReference type="ARBA" id="ARBA00004167"/>
    </source>
</evidence>
<dbReference type="EMBL" id="CP059272">
    <property type="protein sequence ID" value="QLQ81321.1"/>
    <property type="molecule type" value="Genomic_DNA"/>
</dbReference>
<evidence type="ECO:0000313" key="8">
    <source>
        <dbReference type="Proteomes" id="UP000510647"/>
    </source>
</evidence>
<dbReference type="PANTHER" id="PTHR12883:SF0">
    <property type="entry name" value="PAT COMPLEX SUBUNIT CCDC47"/>
    <property type="match status" value="1"/>
</dbReference>
<protein>
    <recommendedName>
        <fullName evidence="9">DUF1682-domain-containing protein</fullName>
    </recommendedName>
</protein>
<reference evidence="7 8" key="1">
    <citation type="submission" date="2020-06" db="EMBL/GenBank/DDBJ databases">
        <title>The yeast mating-type switching endonuclease HO is a domesticated member of an unorthodox homing genetic element family.</title>
        <authorList>
            <person name="Coughlan A.Y."/>
            <person name="Lombardi L."/>
            <person name="Braun-Galleani S."/>
            <person name="Martos A.R."/>
            <person name="Galeote V."/>
            <person name="Bigey F."/>
            <person name="Dequin S."/>
            <person name="Byrne K.P."/>
            <person name="Wolfe K.H."/>
        </authorList>
    </citation>
    <scope>NUCLEOTIDE SEQUENCE [LARGE SCALE GENOMIC DNA]</scope>
    <source>
        <strain evidence="7 8">CBS2947</strain>
    </source>
</reference>
<evidence type="ECO:0000256" key="5">
    <source>
        <dbReference type="SAM" id="MobiDB-lite"/>
    </source>
</evidence>
<keyword evidence="4 6" id="KW-0472">Membrane</keyword>
<gene>
    <name evidence="7" type="ORF">HG537_0F00820</name>
</gene>
<proteinExistence type="predicted"/>
<dbReference type="Proteomes" id="UP000510647">
    <property type="component" value="Chromosome 6"/>
</dbReference>
<comment type="subcellular location">
    <subcellularLocation>
        <location evidence="1">Membrane</location>
        <topology evidence="1">Single-pass membrane protein</topology>
    </subcellularLocation>
</comment>
<evidence type="ECO:0000256" key="4">
    <source>
        <dbReference type="ARBA" id="ARBA00023136"/>
    </source>
</evidence>
<feature type="compositionally biased region" description="Basic and acidic residues" evidence="5">
    <location>
        <begin position="381"/>
        <end position="395"/>
    </location>
</feature>
<feature type="region of interest" description="Disordered" evidence="5">
    <location>
        <begin position="360"/>
        <end position="406"/>
    </location>
</feature>
<dbReference type="GO" id="GO:0005509">
    <property type="term" value="F:calcium ion binding"/>
    <property type="evidence" value="ECO:0007669"/>
    <property type="project" value="InterPro"/>
</dbReference>
<dbReference type="Pfam" id="PF07946">
    <property type="entry name" value="CCDC47"/>
    <property type="match status" value="1"/>
</dbReference>
<dbReference type="GO" id="GO:0005783">
    <property type="term" value="C:endoplasmic reticulum"/>
    <property type="evidence" value="ECO:0007669"/>
    <property type="project" value="InterPro"/>
</dbReference>
<evidence type="ECO:0008006" key="9">
    <source>
        <dbReference type="Google" id="ProtNLM"/>
    </source>
</evidence>
<organism evidence="7 8">
    <name type="scientific">Torulaspora globosa</name>
    <dbReference type="NCBI Taxonomy" id="48254"/>
    <lineage>
        <taxon>Eukaryota</taxon>
        <taxon>Fungi</taxon>
        <taxon>Dikarya</taxon>
        <taxon>Ascomycota</taxon>
        <taxon>Saccharomycotina</taxon>
        <taxon>Saccharomycetes</taxon>
        <taxon>Saccharomycetales</taxon>
        <taxon>Saccharomycetaceae</taxon>
        <taxon>Torulaspora</taxon>
    </lineage>
</organism>
<keyword evidence="2 6" id="KW-0812">Transmembrane</keyword>
<feature type="transmembrane region" description="Helical" evidence="6">
    <location>
        <begin position="41"/>
        <end position="61"/>
    </location>
</feature>
<dbReference type="OrthoDB" id="10039147at2759"/>
<feature type="compositionally biased region" description="Basic residues" evidence="5">
    <location>
        <begin position="396"/>
        <end position="406"/>
    </location>
</feature>
<keyword evidence="8" id="KW-1185">Reference proteome</keyword>
<dbReference type="PANTHER" id="PTHR12883">
    <property type="entry name" value="ADIPOCYTE-SPECIFIC PROTEIN 4-RELATED"/>
    <property type="match status" value="1"/>
</dbReference>
<dbReference type="GO" id="GO:0032469">
    <property type="term" value="P:endoplasmic reticulum calcium ion homeostasis"/>
    <property type="evidence" value="ECO:0007669"/>
    <property type="project" value="InterPro"/>
</dbReference>
<keyword evidence="3 6" id="KW-1133">Transmembrane helix</keyword>
<evidence type="ECO:0000256" key="6">
    <source>
        <dbReference type="SAM" id="Phobius"/>
    </source>
</evidence>
<feature type="compositionally biased region" description="Basic and acidic residues" evidence="5">
    <location>
        <begin position="360"/>
        <end position="373"/>
    </location>
</feature>
<dbReference type="InterPro" id="IPR012879">
    <property type="entry name" value="CCDC47"/>
</dbReference>
<dbReference type="AlphaFoldDB" id="A0A7H9HVC5"/>
<accession>A0A7H9HVC5</accession>
<evidence type="ECO:0000313" key="7">
    <source>
        <dbReference type="EMBL" id="QLQ81321.1"/>
    </source>
</evidence>